<evidence type="ECO:0000313" key="4">
    <source>
        <dbReference type="RefSeq" id="XP_023159779.2"/>
    </source>
</evidence>
<evidence type="ECO:0000256" key="2">
    <source>
        <dbReference type="SAM" id="SignalP"/>
    </source>
</evidence>
<feature type="chain" id="PRO_5026682131" evidence="2">
    <location>
        <begin position="21"/>
        <end position="146"/>
    </location>
</feature>
<dbReference type="OMA" id="PPHDHEQ"/>
<evidence type="ECO:0000256" key="1">
    <source>
        <dbReference type="SAM" id="MobiDB-lite"/>
    </source>
</evidence>
<feature type="compositionally biased region" description="Basic and acidic residues" evidence="1">
    <location>
        <begin position="43"/>
        <end position="60"/>
    </location>
</feature>
<feature type="compositionally biased region" description="Basic residues" evidence="1">
    <location>
        <begin position="91"/>
        <end position="103"/>
    </location>
</feature>
<evidence type="ECO:0000313" key="3">
    <source>
        <dbReference type="Proteomes" id="UP000504633"/>
    </source>
</evidence>
<keyword evidence="2" id="KW-0732">Signal</keyword>
<dbReference type="GeneID" id="111592019"/>
<keyword evidence="3" id="KW-1185">Reference proteome</keyword>
<protein>
    <submittedName>
        <fullName evidence="4">Uncharacterized protein LOC111592019</fullName>
    </submittedName>
</protein>
<proteinExistence type="predicted"/>
<feature type="compositionally biased region" description="Acidic residues" evidence="1">
    <location>
        <begin position="115"/>
        <end position="126"/>
    </location>
</feature>
<dbReference type="AlphaFoldDB" id="A0A6J1L993"/>
<accession>A0A6J1L993</accession>
<name>A0A6J1L993_DROHY</name>
<feature type="region of interest" description="Disordered" evidence="1">
    <location>
        <begin position="29"/>
        <end position="146"/>
    </location>
</feature>
<sequence length="146" mass="16368">MKAVTFAVLIVCLLVVLVAAQPQRFHHNGAIQQHKSPYEGGDDQQHMGRPESDEGSNERPYKRHGHEQRRPYDHELGPFQGQGPSHDQNPQHKHRPSNGHHRTPPPQKDESTTFEPEESTTVESEESTTVVPEESTTLAPVEGTTQ</sequence>
<dbReference type="Proteomes" id="UP000504633">
    <property type="component" value="Unplaced"/>
</dbReference>
<feature type="compositionally biased region" description="Low complexity" evidence="1">
    <location>
        <begin position="127"/>
        <end position="137"/>
    </location>
</feature>
<reference evidence="4" key="1">
    <citation type="submission" date="2025-08" db="UniProtKB">
        <authorList>
            <consortium name="RefSeq"/>
        </authorList>
    </citation>
    <scope>IDENTIFICATION</scope>
    <source>
        <strain evidence="4">15085-1641.00</strain>
        <tissue evidence="4">Whole body</tissue>
    </source>
</reference>
<dbReference type="RefSeq" id="XP_023159779.2">
    <property type="nucleotide sequence ID" value="XM_023304011.2"/>
</dbReference>
<feature type="signal peptide" evidence="2">
    <location>
        <begin position="1"/>
        <end position="20"/>
    </location>
</feature>
<gene>
    <name evidence="4" type="primary">LOC111592019</name>
</gene>
<organism evidence="3 4">
    <name type="scientific">Drosophila hydei</name>
    <name type="common">Fruit fly</name>
    <dbReference type="NCBI Taxonomy" id="7224"/>
    <lineage>
        <taxon>Eukaryota</taxon>
        <taxon>Metazoa</taxon>
        <taxon>Ecdysozoa</taxon>
        <taxon>Arthropoda</taxon>
        <taxon>Hexapoda</taxon>
        <taxon>Insecta</taxon>
        <taxon>Pterygota</taxon>
        <taxon>Neoptera</taxon>
        <taxon>Endopterygota</taxon>
        <taxon>Diptera</taxon>
        <taxon>Brachycera</taxon>
        <taxon>Muscomorpha</taxon>
        <taxon>Ephydroidea</taxon>
        <taxon>Drosophilidae</taxon>
        <taxon>Drosophila</taxon>
    </lineage>
</organism>
<dbReference type="KEGG" id="dhe:111592019"/>